<dbReference type="InterPro" id="IPR017853">
    <property type="entry name" value="GH"/>
</dbReference>
<dbReference type="Pfam" id="PF00128">
    <property type="entry name" value="Alpha-amylase"/>
    <property type="match status" value="1"/>
</dbReference>
<evidence type="ECO:0000256" key="3">
    <source>
        <dbReference type="RuleBase" id="RU361134"/>
    </source>
</evidence>
<dbReference type="STRING" id="758820.SAMN00777080_3378"/>
<protein>
    <recommendedName>
        <fullName evidence="3">Alpha-amylase</fullName>
        <ecNumber evidence="3">3.2.1.1</ecNumber>
    </recommendedName>
</protein>
<dbReference type="AlphaFoldDB" id="A0A1W2H7B7"/>
<evidence type="ECO:0000313" key="5">
    <source>
        <dbReference type="EMBL" id="SMD44749.1"/>
    </source>
</evidence>
<comment type="catalytic activity">
    <reaction evidence="3">
        <text>Endohydrolysis of (1-&gt;4)-alpha-D-glucosidic linkages in polysaccharides containing three or more (1-&gt;4)-alpha-linked D-glucose units.</text>
        <dbReference type="EC" id="3.2.1.1"/>
    </reaction>
</comment>
<dbReference type="PANTHER" id="PTHR10357:SF209">
    <property type="entry name" value="PERIPLASMIC ALPHA-AMYLASE"/>
    <property type="match status" value="1"/>
</dbReference>
<gene>
    <name evidence="5" type="ORF">SAMN00777080_3378</name>
</gene>
<proteinExistence type="inferred from homology"/>
<sequence>MFVLNTQFLMRSINEINLEPKSDKKYWQNCHREWREEFIYFLLVDRFHDSHDRKPQNSTDRQTGFGKPDELQRTCGGTIRGIIDHLDYIHDLGCTALWLSPLFENNPQSYHGYAIQNYLEVDKRFGTKQDLEELVNKAHALDMRVFLDIVLHHSGDNWFYPGDEPYYYYNGTVFPFGGWRYEDRPVPTELRNQELYARRGRIRNYDAVPETRDGDFMDLKAFALNDSPQSLWLQELLVKIHCYWLREVDVDGFRLDAVKHMSEIAISRFCSSVREYAYKLGKKNFFFFGELVGPENLYNNYIGPKTPVAVNDKTIYYGLNSVLDFPLHHILPDVILGKASPERLIERYESLRQHALNRGEFGEFLVTFLDNHDQVGQAIKHRFGKDANNEQIIAGIGFLLCALGTPCIYYGTEQGFDGSGEGDWYVREAMFSLEDENTNALNKESHLYKSIAQIARLRKRSKVLKFGRMQIRPVSTDGLHFHLPECKECLLAFSRILFDDEIIVAFNISSTKFKTEYIQVELNGSNGFEYLYGDSGTLPIHSTEDRQVNYIQLKLIPLQFVILQRLHG</sequence>
<evidence type="ECO:0000256" key="2">
    <source>
        <dbReference type="RuleBase" id="RU003615"/>
    </source>
</evidence>
<dbReference type="EC" id="3.2.1.1" evidence="3"/>
<keyword evidence="6" id="KW-1185">Reference proteome</keyword>
<accession>A0A1W2H7B7</accession>
<evidence type="ECO:0000259" key="4">
    <source>
        <dbReference type="SMART" id="SM00642"/>
    </source>
</evidence>
<dbReference type="InterPro" id="IPR006046">
    <property type="entry name" value="Alpha_amylase"/>
</dbReference>
<reference evidence="6" key="1">
    <citation type="submission" date="2017-04" db="EMBL/GenBank/DDBJ databases">
        <authorList>
            <person name="Varghese N."/>
            <person name="Submissions S."/>
        </authorList>
    </citation>
    <scope>NUCLEOTIDE SEQUENCE [LARGE SCALE GENOMIC DNA]</scope>
    <source>
        <strain evidence="6">DSM 16537</strain>
    </source>
</reference>
<keyword evidence="3" id="KW-0378">Hydrolase</keyword>
<organism evidence="5 6">
    <name type="scientific">Aquiflexum balticum DSM 16537</name>
    <dbReference type="NCBI Taxonomy" id="758820"/>
    <lineage>
        <taxon>Bacteria</taxon>
        <taxon>Pseudomonadati</taxon>
        <taxon>Bacteroidota</taxon>
        <taxon>Cytophagia</taxon>
        <taxon>Cytophagales</taxon>
        <taxon>Cyclobacteriaceae</taxon>
        <taxon>Aquiflexum</taxon>
    </lineage>
</organism>
<evidence type="ECO:0000313" key="6">
    <source>
        <dbReference type="Proteomes" id="UP000192333"/>
    </source>
</evidence>
<dbReference type="SMART" id="SM00642">
    <property type="entry name" value="Aamy"/>
    <property type="match status" value="1"/>
</dbReference>
<dbReference type="InterPro" id="IPR006047">
    <property type="entry name" value="GH13_cat_dom"/>
</dbReference>
<dbReference type="GO" id="GO:0043169">
    <property type="term" value="F:cation binding"/>
    <property type="evidence" value="ECO:0007669"/>
    <property type="project" value="InterPro"/>
</dbReference>
<keyword evidence="3" id="KW-0326">Glycosidase</keyword>
<name>A0A1W2H7B7_9BACT</name>
<dbReference type="GO" id="GO:0004556">
    <property type="term" value="F:alpha-amylase activity"/>
    <property type="evidence" value="ECO:0007669"/>
    <property type="project" value="UniProtKB-UniRule"/>
</dbReference>
<feature type="domain" description="Glycosyl hydrolase family 13 catalytic" evidence="4">
    <location>
        <begin position="41"/>
        <end position="458"/>
    </location>
</feature>
<evidence type="ECO:0000256" key="1">
    <source>
        <dbReference type="ARBA" id="ARBA00008061"/>
    </source>
</evidence>
<dbReference type="Proteomes" id="UP000192333">
    <property type="component" value="Chromosome I"/>
</dbReference>
<dbReference type="SUPFAM" id="SSF51445">
    <property type="entry name" value="(Trans)glycosidases"/>
    <property type="match status" value="1"/>
</dbReference>
<keyword evidence="3" id="KW-0119">Carbohydrate metabolism</keyword>
<comment type="similarity">
    <text evidence="1 2">Belongs to the glycosyl hydrolase 13 family.</text>
</comment>
<dbReference type="PANTHER" id="PTHR10357">
    <property type="entry name" value="ALPHA-AMYLASE FAMILY MEMBER"/>
    <property type="match status" value="1"/>
</dbReference>
<dbReference type="EMBL" id="LT838813">
    <property type="protein sequence ID" value="SMD44749.1"/>
    <property type="molecule type" value="Genomic_DNA"/>
</dbReference>
<dbReference type="Gene3D" id="3.20.20.80">
    <property type="entry name" value="Glycosidases"/>
    <property type="match status" value="1"/>
</dbReference>
<dbReference type="GO" id="GO:0005975">
    <property type="term" value="P:carbohydrate metabolic process"/>
    <property type="evidence" value="ECO:0007669"/>
    <property type="project" value="InterPro"/>
</dbReference>
<dbReference type="PRINTS" id="PR00110">
    <property type="entry name" value="ALPHAAMYLASE"/>
</dbReference>